<keyword evidence="8" id="KW-0648">Protein biosynthesis</keyword>
<sequence length="338" mass="36940">MPPRKAKTKKARAPARPETPESAVAPEPRPARRRAKKTVVILSRKRALYSTRRLVEAIKQHGHRPLVLDTLRCSMILAKSQPRMMYRGVEIRGVDVVIPRIGASITAYGLAVVTHFDMMGIPVVNGAQSIARSRDKLRCLQHLTRAGLDMPRTVMAHDRSNVRKLVEEVGGLPLIIKLIRGTQGVGVMIAHTLPEVQTIVDTFWDLGQEIVLQEFVAESKGRDVRALVVGERVVGAMRRQAQKEGEFRSNIHRGGEGQPIRLPPSYVEAAVTAARTIGLGIAGVDMLEGNAGPRLMEINSSPGFEGLEKATGQDIAGFMVEYALAFSEGKQVSTVSGR</sequence>
<dbReference type="Gene3D" id="3.40.50.20">
    <property type="match status" value="1"/>
</dbReference>
<evidence type="ECO:0000256" key="5">
    <source>
        <dbReference type="ARBA" id="ARBA00022741"/>
    </source>
</evidence>
<accession>A0ABU5GYA7</accession>
<comment type="caution">
    <text evidence="13">The sequence shown here is derived from an EMBL/GenBank/DDBJ whole genome shotgun (WGS) entry which is preliminary data.</text>
</comment>
<dbReference type="Gene3D" id="3.30.470.20">
    <property type="entry name" value="ATP-grasp fold, B domain"/>
    <property type="match status" value="1"/>
</dbReference>
<keyword evidence="14" id="KW-1185">Reference proteome</keyword>
<dbReference type="GO" id="GO:0016874">
    <property type="term" value="F:ligase activity"/>
    <property type="evidence" value="ECO:0007669"/>
    <property type="project" value="UniProtKB-KW"/>
</dbReference>
<evidence type="ECO:0000256" key="2">
    <source>
        <dbReference type="ARBA" id="ARBA00001946"/>
    </source>
</evidence>
<evidence type="ECO:0000256" key="11">
    <source>
        <dbReference type="SAM" id="MobiDB-lite"/>
    </source>
</evidence>
<dbReference type="InterPro" id="IPR041107">
    <property type="entry name" value="Rimk_N"/>
</dbReference>
<feature type="region of interest" description="Disordered" evidence="11">
    <location>
        <begin position="1"/>
        <end position="36"/>
    </location>
</feature>
<evidence type="ECO:0000256" key="7">
    <source>
        <dbReference type="ARBA" id="ARBA00022842"/>
    </source>
</evidence>
<evidence type="ECO:0000256" key="9">
    <source>
        <dbReference type="ARBA" id="ARBA00023211"/>
    </source>
</evidence>
<reference evidence="13 14" key="1">
    <citation type="submission" date="2023-12" db="EMBL/GenBank/DDBJ databases">
        <title>the genome sequence of Hyalangium sp. s54d21.</title>
        <authorList>
            <person name="Zhang X."/>
        </authorList>
    </citation>
    <scope>NUCLEOTIDE SEQUENCE [LARGE SCALE GENOMIC DNA]</scope>
    <source>
        <strain evidence="14">s54d21</strain>
    </source>
</reference>
<dbReference type="Pfam" id="PF18030">
    <property type="entry name" value="Rimk_N"/>
    <property type="match status" value="1"/>
</dbReference>
<evidence type="ECO:0000256" key="8">
    <source>
        <dbReference type="ARBA" id="ARBA00022917"/>
    </source>
</evidence>
<organism evidence="13 14">
    <name type="scientific">Hyalangium rubrum</name>
    <dbReference type="NCBI Taxonomy" id="3103134"/>
    <lineage>
        <taxon>Bacteria</taxon>
        <taxon>Pseudomonadati</taxon>
        <taxon>Myxococcota</taxon>
        <taxon>Myxococcia</taxon>
        <taxon>Myxococcales</taxon>
        <taxon>Cystobacterineae</taxon>
        <taxon>Archangiaceae</taxon>
        <taxon>Hyalangium</taxon>
    </lineage>
</organism>
<feature type="compositionally biased region" description="Low complexity" evidence="11">
    <location>
        <begin position="14"/>
        <end position="26"/>
    </location>
</feature>
<gene>
    <name evidence="13" type="ORF">SYV04_07335</name>
</gene>
<dbReference type="NCBIfam" id="TIGR00768">
    <property type="entry name" value="rimK_fam"/>
    <property type="match status" value="1"/>
</dbReference>
<protein>
    <submittedName>
        <fullName evidence="13">RimK family alpha-L-glutamate ligase</fullName>
    </submittedName>
</protein>
<evidence type="ECO:0000256" key="3">
    <source>
        <dbReference type="ARBA" id="ARBA00022598"/>
    </source>
</evidence>
<dbReference type="Proteomes" id="UP001291309">
    <property type="component" value="Unassembled WGS sequence"/>
</dbReference>
<dbReference type="InterPro" id="IPR013651">
    <property type="entry name" value="ATP-grasp_RimK-type"/>
</dbReference>
<keyword evidence="4" id="KW-0479">Metal-binding</keyword>
<dbReference type="PANTHER" id="PTHR21621">
    <property type="entry name" value="RIBOSOMAL PROTEIN S6 MODIFICATION PROTEIN"/>
    <property type="match status" value="1"/>
</dbReference>
<dbReference type="SUPFAM" id="SSF56059">
    <property type="entry name" value="Glutathione synthetase ATP-binding domain-like"/>
    <property type="match status" value="1"/>
</dbReference>
<dbReference type="RefSeq" id="WP_321544912.1">
    <property type="nucleotide sequence ID" value="NZ_JAXIVS010000002.1"/>
</dbReference>
<dbReference type="InterPro" id="IPR011761">
    <property type="entry name" value="ATP-grasp"/>
</dbReference>
<keyword evidence="7" id="KW-0460">Magnesium</keyword>
<evidence type="ECO:0000256" key="1">
    <source>
        <dbReference type="ARBA" id="ARBA00001936"/>
    </source>
</evidence>
<dbReference type="Gene3D" id="3.30.1490.20">
    <property type="entry name" value="ATP-grasp fold, A domain"/>
    <property type="match status" value="1"/>
</dbReference>
<evidence type="ECO:0000313" key="13">
    <source>
        <dbReference type="EMBL" id="MDY7226191.1"/>
    </source>
</evidence>
<keyword evidence="6 10" id="KW-0067">ATP-binding</keyword>
<dbReference type="EMBL" id="JAXIVS010000002">
    <property type="protein sequence ID" value="MDY7226191.1"/>
    <property type="molecule type" value="Genomic_DNA"/>
</dbReference>
<keyword evidence="5 10" id="KW-0547">Nucleotide-binding</keyword>
<evidence type="ECO:0000256" key="6">
    <source>
        <dbReference type="ARBA" id="ARBA00022840"/>
    </source>
</evidence>
<dbReference type="PROSITE" id="PS50975">
    <property type="entry name" value="ATP_GRASP"/>
    <property type="match status" value="1"/>
</dbReference>
<dbReference type="InterPro" id="IPR013815">
    <property type="entry name" value="ATP_grasp_subdomain_1"/>
</dbReference>
<keyword evidence="3 13" id="KW-0436">Ligase</keyword>
<name>A0ABU5GYA7_9BACT</name>
<feature type="domain" description="ATP-grasp" evidence="12">
    <location>
        <begin position="140"/>
        <end position="324"/>
    </location>
</feature>
<evidence type="ECO:0000259" key="12">
    <source>
        <dbReference type="PROSITE" id="PS50975"/>
    </source>
</evidence>
<evidence type="ECO:0000256" key="4">
    <source>
        <dbReference type="ARBA" id="ARBA00022723"/>
    </source>
</evidence>
<evidence type="ECO:0000256" key="10">
    <source>
        <dbReference type="PROSITE-ProRule" id="PRU00409"/>
    </source>
</evidence>
<feature type="compositionally biased region" description="Basic residues" evidence="11">
    <location>
        <begin position="1"/>
        <end position="13"/>
    </location>
</feature>
<evidence type="ECO:0000313" key="14">
    <source>
        <dbReference type="Proteomes" id="UP001291309"/>
    </source>
</evidence>
<keyword evidence="9" id="KW-0464">Manganese</keyword>
<dbReference type="Pfam" id="PF08443">
    <property type="entry name" value="RimK"/>
    <property type="match status" value="1"/>
</dbReference>
<dbReference type="InterPro" id="IPR004666">
    <property type="entry name" value="Rp_bS6_RimK/Lys_biosynth_LsyX"/>
</dbReference>
<comment type="cofactor">
    <cofactor evidence="2">
        <name>Mg(2+)</name>
        <dbReference type="ChEBI" id="CHEBI:18420"/>
    </cofactor>
</comment>
<dbReference type="PANTHER" id="PTHR21621:SF7">
    <property type="entry name" value="RIBOSOMAL PROTEIN BS6--L-GLUTAMATE LIGASE"/>
    <property type="match status" value="1"/>
</dbReference>
<proteinExistence type="predicted"/>
<comment type="cofactor">
    <cofactor evidence="1">
        <name>Mn(2+)</name>
        <dbReference type="ChEBI" id="CHEBI:29035"/>
    </cofactor>
</comment>